<sequence>MVSSSDPNQTFIKRSKSYACLAPILNGPSKSTPLQEADVVGESDIDSSCGIDPTSENSPKDRNGSGSHDQSSSLSRGSTEEVPDMALDKTINKDDPAADHTSSSSRSSETSESKPSFTVVATSHKVTSKSDYAQGQDHPISSSVGASNSNAEPPKIPGQSISTSQVDQSKSNNSLITEDLGIQDRQSGLGRRPDTPIPESLRDEGYPSAQDEDEEPVDEEPYSSYVHEENYGKEEDYDQEQDHGHDPTASAHSSPDSIVTMIANDRLLAIDFTVYHTD</sequence>
<proteinExistence type="predicted"/>
<feature type="compositionally biased region" description="Polar residues" evidence="1">
    <location>
        <begin position="114"/>
        <end position="151"/>
    </location>
</feature>
<accession>A0A2H3I123</accession>
<evidence type="ECO:0000313" key="2">
    <source>
        <dbReference type="EMBL" id="PCD45958.1"/>
    </source>
</evidence>
<dbReference type="AlphaFoldDB" id="A0A2H3I123"/>
<dbReference type="Proteomes" id="UP000219602">
    <property type="component" value="Chromosome 1"/>
</dbReference>
<feature type="compositionally biased region" description="Low complexity" evidence="1">
    <location>
        <begin position="64"/>
        <end position="77"/>
    </location>
</feature>
<feature type="region of interest" description="Disordered" evidence="1">
    <location>
        <begin position="23"/>
        <end position="257"/>
    </location>
</feature>
<gene>
    <name evidence="2" type="ORF">AU210_001376</name>
</gene>
<feature type="compositionally biased region" description="Basic and acidic residues" evidence="1">
    <location>
        <begin position="86"/>
        <end position="98"/>
    </location>
</feature>
<reference evidence="2 3" key="2">
    <citation type="journal article" date="2017" name="Sci. Rep.">
        <title>A mobile pathogenicity chromosome in Fusarium oxysporum for infection of multiple cucurbit species.</title>
        <authorList>
            <person name="van Dam P."/>
            <person name="Fokkens L."/>
            <person name="Ayukawa Y."/>
            <person name="van der Gragt M."/>
            <person name="Ter Horst A."/>
            <person name="Brankovics B."/>
            <person name="Houterman P.M."/>
            <person name="Arie T."/>
            <person name="Rep M."/>
        </authorList>
    </citation>
    <scope>NUCLEOTIDE SEQUENCE [LARGE SCALE GENOMIC DNA]</scope>
    <source>
        <strain evidence="2 3">Forc016</strain>
    </source>
</reference>
<feature type="compositionally biased region" description="Basic and acidic residues" evidence="1">
    <location>
        <begin position="226"/>
        <end position="246"/>
    </location>
</feature>
<feature type="compositionally biased region" description="Polar residues" evidence="1">
    <location>
        <begin position="159"/>
        <end position="176"/>
    </location>
</feature>
<comment type="caution">
    <text evidence="2">The sequence shown here is derived from an EMBL/GenBank/DDBJ whole genome shotgun (WGS) entry which is preliminary data.</text>
</comment>
<feature type="compositionally biased region" description="Acidic residues" evidence="1">
    <location>
        <begin position="210"/>
        <end position="221"/>
    </location>
</feature>
<protein>
    <submittedName>
        <fullName evidence="2">Uncharacterized protein</fullName>
    </submittedName>
</protein>
<evidence type="ECO:0000313" key="3">
    <source>
        <dbReference type="Proteomes" id="UP000219602"/>
    </source>
</evidence>
<name>A0A2H3I123_FUSOX</name>
<organism evidence="2 3">
    <name type="scientific">Fusarium oxysporum f. sp. radicis-cucumerinum</name>
    <dbReference type="NCBI Taxonomy" id="327505"/>
    <lineage>
        <taxon>Eukaryota</taxon>
        <taxon>Fungi</taxon>
        <taxon>Dikarya</taxon>
        <taxon>Ascomycota</taxon>
        <taxon>Pezizomycotina</taxon>
        <taxon>Sordariomycetes</taxon>
        <taxon>Hypocreomycetidae</taxon>
        <taxon>Hypocreales</taxon>
        <taxon>Nectriaceae</taxon>
        <taxon>Fusarium</taxon>
        <taxon>Fusarium oxysporum species complex</taxon>
    </lineage>
</organism>
<dbReference type="EMBL" id="MABQ02000001">
    <property type="protein sequence ID" value="PCD45958.1"/>
    <property type="molecule type" value="Genomic_DNA"/>
</dbReference>
<reference evidence="2 3" key="1">
    <citation type="journal article" date="2016" name="Environ. Microbiol.">
        <title>Effector profiles distinguish formae speciales of Fusarium oxysporum.</title>
        <authorList>
            <person name="van Dam P."/>
            <person name="Fokkens L."/>
            <person name="Schmidt S.M."/>
            <person name="Linmans J.H."/>
            <person name="Kistler H.C."/>
            <person name="Ma L.J."/>
            <person name="Rep M."/>
        </authorList>
    </citation>
    <scope>NUCLEOTIDE SEQUENCE [LARGE SCALE GENOMIC DNA]</scope>
    <source>
        <strain evidence="2 3">Forc016</strain>
    </source>
</reference>
<evidence type="ECO:0000256" key="1">
    <source>
        <dbReference type="SAM" id="MobiDB-lite"/>
    </source>
</evidence>
<feature type="compositionally biased region" description="Low complexity" evidence="1">
    <location>
        <begin position="101"/>
        <end position="110"/>
    </location>
</feature>